<dbReference type="Proteomes" id="UP000595090">
    <property type="component" value="Segment"/>
</dbReference>
<dbReference type="GeneID" id="80020401"/>
<evidence type="ECO:0000313" key="1">
    <source>
        <dbReference type="EMBL" id="QPL14144.1"/>
    </source>
</evidence>
<accession>A0A7T0M151</accession>
<dbReference type="KEGG" id="vg:80020401"/>
<sequence>MAAREPEYTVKRTSDGMTVEEGDQLLVDHNLPVTYLGIGSPPWGDDEAGKFYPGQVRVRYSWGAEETVEDIRAGVTVDEV</sequence>
<proteinExistence type="predicted"/>
<dbReference type="EMBL" id="MW291017">
    <property type="protein sequence ID" value="QPL14144.1"/>
    <property type="molecule type" value="Genomic_DNA"/>
</dbReference>
<name>A0A7T0M151_9CAUD</name>
<gene>
    <name evidence="1" type="primary">115</name>
    <name evidence="1" type="ORF">SEA_TURKISHDELIGHT_115</name>
</gene>
<keyword evidence="2" id="KW-1185">Reference proteome</keyword>
<reference evidence="1 2" key="1">
    <citation type="submission" date="2020-11" db="EMBL/GenBank/DDBJ databases">
        <authorList>
            <person name="Asamoah-Frimpong E.A."/>
            <person name="Attaran A."/>
            <person name="Berhane B."/>
            <person name="Boone B.K."/>
            <person name="Cesta G."/>
            <person name="Chorbajian C."/>
            <person name="Cowan J.T."/>
            <person name="Datu D.V."/>
            <person name="Der L."/>
            <person name="Egbunine A.O."/>
            <person name="Giampietro H."/>
            <person name="Gunnison R.P."/>
            <person name="Joseph M.A."/>
            <person name="Kiewe T."/>
            <person name="Oboh E.C."/>
            <person name="O'Neill K."/>
            <person name="Oxlaj J.A."/>
            <person name="Patel A.K."/>
            <person name="Saqaf K."/>
            <person name="Vuong K."/>
            <person name="Walker C."/>
            <person name="Wikina T."/>
            <person name="Yan T."/>
            <person name="Avazpour P."/>
            <person name="Kim F.M."/>
            <person name="Mason K.J."/>
            <person name="Nguyen D.A."/>
            <person name="Pettit S.M."/>
            <person name="Zhou O.J."/>
            <person name="Brissett D.L."/>
            <person name="Gualtieri C."/>
            <person name="Hufford T.M."/>
            <person name="Ko J.M."/>
            <person name="Novak J.K."/>
            <person name="Smith Z.M."/>
            <person name="Erill I."/>
            <person name="Caruso S.M."/>
            <person name="Garlena R.A."/>
            <person name="Russell D.A."/>
            <person name="Pope W.H."/>
            <person name="Jacobs-Sera D."/>
            <person name="Hatfull G.F."/>
        </authorList>
    </citation>
    <scope>NUCLEOTIDE SEQUENCE [LARGE SCALE GENOMIC DNA]</scope>
</reference>
<dbReference type="RefSeq" id="YP_010755731.1">
    <property type="nucleotide sequence ID" value="NC_073473.1"/>
</dbReference>
<organism evidence="1 2">
    <name type="scientific">Streptomyces phage TurkishDelight</name>
    <dbReference type="NCBI Taxonomy" id="2793708"/>
    <lineage>
        <taxon>Viruses</taxon>
        <taxon>Duplodnaviria</taxon>
        <taxon>Heunggongvirae</taxon>
        <taxon>Uroviricota</taxon>
        <taxon>Caudoviricetes</taxon>
        <taxon>Dolmabahcevirus</taxon>
        <taxon>Dolmabahcevirus turkishdelight</taxon>
    </lineage>
</organism>
<protein>
    <submittedName>
        <fullName evidence="1">Uncharacterized protein</fullName>
    </submittedName>
</protein>
<evidence type="ECO:0000313" key="2">
    <source>
        <dbReference type="Proteomes" id="UP000595090"/>
    </source>
</evidence>